<feature type="transmembrane region" description="Helical" evidence="7">
    <location>
        <begin position="192"/>
        <end position="210"/>
    </location>
</feature>
<dbReference type="AlphaFoldDB" id="A0A2V3U9I0"/>
<keyword evidence="5 7" id="KW-1133">Transmembrane helix</keyword>
<feature type="transmembrane region" description="Helical" evidence="7">
    <location>
        <begin position="12"/>
        <end position="30"/>
    </location>
</feature>
<dbReference type="PROSITE" id="PS50928">
    <property type="entry name" value="ABC_TM1"/>
    <property type="match status" value="1"/>
</dbReference>
<evidence type="ECO:0000256" key="6">
    <source>
        <dbReference type="ARBA" id="ARBA00023136"/>
    </source>
</evidence>
<dbReference type="Pfam" id="PF00528">
    <property type="entry name" value="BPD_transp_1"/>
    <property type="match status" value="1"/>
</dbReference>
<keyword evidence="4 7" id="KW-0812">Transmembrane</keyword>
<dbReference type="InterPro" id="IPR035906">
    <property type="entry name" value="MetI-like_sf"/>
</dbReference>
<proteinExistence type="inferred from homology"/>
<keyword evidence="3" id="KW-1003">Cell membrane</keyword>
<evidence type="ECO:0000256" key="5">
    <source>
        <dbReference type="ARBA" id="ARBA00022989"/>
    </source>
</evidence>
<evidence type="ECO:0000256" key="2">
    <source>
        <dbReference type="ARBA" id="ARBA00022448"/>
    </source>
</evidence>
<evidence type="ECO:0000256" key="7">
    <source>
        <dbReference type="RuleBase" id="RU363032"/>
    </source>
</evidence>
<dbReference type="EMBL" id="QJJK01000005">
    <property type="protein sequence ID" value="PXW58964.1"/>
    <property type="molecule type" value="Genomic_DNA"/>
</dbReference>
<keyword evidence="10" id="KW-1185">Reference proteome</keyword>
<dbReference type="GO" id="GO:0055085">
    <property type="term" value="P:transmembrane transport"/>
    <property type="evidence" value="ECO:0007669"/>
    <property type="project" value="InterPro"/>
</dbReference>
<gene>
    <name evidence="9" type="ORF">C7450_105313</name>
</gene>
<dbReference type="InterPro" id="IPR000515">
    <property type="entry name" value="MetI-like"/>
</dbReference>
<comment type="caution">
    <text evidence="9">The sequence shown here is derived from an EMBL/GenBank/DDBJ whole genome shotgun (WGS) entry which is preliminary data.</text>
</comment>
<dbReference type="InterPro" id="IPR045621">
    <property type="entry name" value="BPD_transp_1_N"/>
</dbReference>
<organism evidence="9 10">
    <name type="scientific">Chelatococcus asaccharovorans</name>
    <dbReference type="NCBI Taxonomy" id="28210"/>
    <lineage>
        <taxon>Bacteria</taxon>
        <taxon>Pseudomonadati</taxon>
        <taxon>Pseudomonadota</taxon>
        <taxon>Alphaproteobacteria</taxon>
        <taxon>Hyphomicrobiales</taxon>
        <taxon>Chelatococcaceae</taxon>
        <taxon>Chelatococcus</taxon>
    </lineage>
</organism>
<reference evidence="9 10" key="1">
    <citation type="submission" date="2018-05" db="EMBL/GenBank/DDBJ databases">
        <title>Genomic Encyclopedia of Type Strains, Phase IV (KMG-IV): sequencing the most valuable type-strain genomes for metagenomic binning, comparative biology and taxonomic classification.</title>
        <authorList>
            <person name="Goeker M."/>
        </authorList>
    </citation>
    <scope>NUCLEOTIDE SEQUENCE [LARGE SCALE GENOMIC DNA]</scope>
    <source>
        <strain evidence="9 10">DSM 6462</strain>
    </source>
</reference>
<dbReference type="SUPFAM" id="SSF161098">
    <property type="entry name" value="MetI-like"/>
    <property type="match status" value="1"/>
</dbReference>
<feature type="transmembrane region" description="Helical" evidence="7">
    <location>
        <begin position="104"/>
        <end position="129"/>
    </location>
</feature>
<protein>
    <submittedName>
        <fullName evidence="9">Peptide/nickel transport system permease protein</fullName>
    </submittedName>
</protein>
<feature type="transmembrane region" description="Helical" evidence="7">
    <location>
        <begin position="292"/>
        <end position="318"/>
    </location>
</feature>
<sequence length="326" mass="35596">MSTRATFLARRVVQAAMVVVGVVFLSFFLVRLAPGDAAMAIAGETGYSDPQYVADLRREFGLDKPVLTQFGIYLSKVAVGDLGFSYQKRQPVYDLIMERLPATLLLAGVVIVVSLIIGIFVGAVSAKYAGRFVDGVLRIFLMAFYAMPSYWLGLVLVLMFSVHLGWLPAFGIETMGGDPAPMARALDIGRHLVLPALTLGLFFAAIYARLTRAAMLEVVNLDFVRTARAKGISETRLFIRHVLRNALIPVVTYAGLQTSALVGGTVLVETVFSWPGIGRLAYDALIARDNNLLIGIFIFTSVLVVIFNLVTDLLYVVLDPRMELGK</sequence>
<dbReference type="Pfam" id="PF19300">
    <property type="entry name" value="BPD_transp_1_N"/>
    <property type="match status" value="1"/>
</dbReference>
<keyword evidence="2 7" id="KW-0813">Transport</keyword>
<name>A0A2V3U9I0_9HYPH</name>
<evidence type="ECO:0000259" key="8">
    <source>
        <dbReference type="PROSITE" id="PS50928"/>
    </source>
</evidence>
<evidence type="ECO:0000256" key="4">
    <source>
        <dbReference type="ARBA" id="ARBA00022692"/>
    </source>
</evidence>
<comment type="subcellular location">
    <subcellularLocation>
        <location evidence="1 7">Cell membrane</location>
        <topology evidence="1 7">Multi-pass membrane protein</topology>
    </subcellularLocation>
</comment>
<dbReference type="Proteomes" id="UP000248021">
    <property type="component" value="Unassembled WGS sequence"/>
</dbReference>
<dbReference type="OrthoDB" id="9805855at2"/>
<dbReference type="PANTHER" id="PTHR43163:SF9">
    <property type="entry name" value="ABC TRANSPORTER PERMEASE PROTEIN"/>
    <property type="match status" value="1"/>
</dbReference>
<dbReference type="PANTHER" id="PTHR43163">
    <property type="entry name" value="DIPEPTIDE TRANSPORT SYSTEM PERMEASE PROTEIN DPPB-RELATED"/>
    <property type="match status" value="1"/>
</dbReference>
<evidence type="ECO:0000256" key="1">
    <source>
        <dbReference type="ARBA" id="ARBA00004651"/>
    </source>
</evidence>
<evidence type="ECO:0000313" key="10">
    <source>
        <dbReference type="Proteomes" id="UP000248021"/>
    </source>
</evidence>
<dbReference type="RefSeq" id="WP_110375011.1">
    <property type="nucleotide sequence ID" value="NZ_JAHBRY010000001.1"/>
</dbReference>
<comment type="similarity">
    <text evidence="7">Belongs to the binding-protein-dependent transport system permease family.</text>
</comment>
<dbReference type="GO" id="GO:0005886">
    <property type="term" value="C:plasma membrane"/>
    <property type="evidence" value="ECO:0007669"/>
    <property type="project" value="UniProtKB-SubCell"/>
</dbReference>
<feature type="domain" description="ABC transmembrane type-1" evidence="8">
    <location>
        <begin position="100"/>
        <end position="315"/>
    </location>
</feature>
<evidence type="ECO:0000313" key="9">
    <source>
        <dbReference type="EMBL" id="PXW58964.1"/>
    </source>
</evidence>
<evidence type="ECO:0000256" key="3">
    <source>
        <dbReference type="ARBA" id="ARBA00022475"/>
    </source>
</evidence>
<keyword evidence="6 7" id="KW-0472">Membrane</keyword>
<dbReference type="Gene3D" id="1.10.3720.10">
    <property type="entry name" value="MetI-like"/>
    <property type="match status" value="1"/>
</dbReference>
<dbReference type="CDD" id="cd06261">
    <property type="entry name" value="TM_PBP2"/>
    <property type="match status" value="1"/>
</dbReference>
<accession>A0A2V3U9I0</accession>
<feature type="transmembrane region" description="Helical" evidence="7">
    <location>
        <begin position="246"/>
        <end position="272"/>
    </location>
</feature>